<dbReference type="Pfam" id="PF17932">
    <property type="entry name" value="TetR_C_24"/>
    <property type="match status" value="1"/>
</dbReference>
<evidence type="ECO:0000256" key="1">
    <source>
        <dbReference type="ARBA" id="ARBA00023125"/>
    </source>
</evidence>
<dbReference type="AlphaFoldDB" id="H5UML8"/>
<feature type="domain" description="HTH tetR-type" evidence="4">
    <location>
        <begin position="118"/>
        <end position="178"/>
    </location>
</feature>
<proteinExistence type="predicted"/>
<dbReference type="STRING" id="1089455.MOPEL_002_00090"/>
<feature type="domain" description="HTH cro/C1-type" evidence="3">
    <location>
        <begin position="34"/>
        <end position="88"/>
    </location>
</feature>
<dbReference type="PANTHER" id="PTHR30055:SF237">
    <property type="entry name" value="TRANSCRIPTIONAL REPRESSOR MCE3R"/>
    <property type="match status" value="1"/>
</dbReference>
<dbReference type="eggNOG" id="COG1309">
    <property type="taxonomic scope" value="Bacteria"/>
</dbReference>
<name>H5UML8_9MICO</name>
<dbReference type="InterPro" id="IPR041490">
    <property type="entry name" value="KstR2_TetR_C"/>
</dbReference>
<dbReference type="OrthoDB" id="3190535at2"/>
<dbReference type="PROSITE" id="PS50943">
    <property type="entry name" value="HTH_CROC1"/>
    <property type="match status" value="1"/>
</dbReference>
<dbReference type="RefSeq" id="WP_009480874.1">
    <property type="nucleotide sequence ID" value="NZ_BAFE01000002.1"/>
</dbReference>
<feature type="DNA-binding region" description="H-T-H motif" evidence="2">
    <location>
        <begin position="141"/>
        <end position="160"/>
    </location>
</feature>
<dbReference type="InterPro" id="IPR009057">
    <property type="entry name" value="Homeodomain-like_sf"/>
</dbReference>
<dbReference type="PRINTS" id="PR00455">
    <property type="entry name" value="HTHTETR"/>
</dbReference>
<dbReference type="Pfam" id="PF00440">
    <property type="entry name" value="TetR_N"/>
    <property type="match status" value="1"/>
</dbReference>
<dbReference type="InterPro" id="IPR010982">
    <property type="entry name" value="Lambda_DNA-bd_dom_sf"/>
</dbReference>
<dbReference type="InterPro" id="IPR001387">
    <property type="entry name" value="Cro/C1-type_HTH"/>
</dbReference>
<sequence length="313" mass="33967">MSSDPGGQGRRRSDILNVVGHREDAERQLLGAAVRQARTARGLSVRRLAEAIDVSAATICAVEQGRTRVDADRLHALAAALEVRPRDLLAGPGLEVGAVARNAPERPPARYSWRHFAELPIDPALAGAISAFVVYGYHGAGIRVIAQHAGLSVTGVYHHYASKELLLISILDLTMSDLVWRLDAAAREARERQLDPLSRFALVVEALALFHACRRDLAFIGASEMRSLPPAERRRIARIRVDVQRRLEAEITTCVHRDLAPAQDVAAAGRAISTMCTSICQWFRPAGPLTPEAVARDYSRYAVGLIGASVASL</sequence>
<evidence type="ECO:0000259" key="4">
    <source>
        <dbReference type="PROSITE" id="PS50977"/>
    </source>
</evidence>
<dbReference type="SUPFAM" id="SSF48498">
    <property type="entry name" value="Tetracyclin repressor-like, C-terminal domain"/>
    <property type="match status" value="1"/>
</dbReference>
<dbReference type="PANTHER" id="PTHR30055">
    <property type="entry name" value="HTH-TYPE TRANSCRIPTIONAL REGULATOR RUTR"/>
    <property type="match status" value="1"/>
</dbReference>
<dbReference type="InterPro" id="IPR050109">
    <property type="entry name" value="HTH-type_TetR-like_transc_reg"/>
</dbReference>
<dbReference type="InterPro" id="IPR036271">
    <property type="entry name" value="Tet_transcr_reg_TetR-rel_C_sf"/>
</dbReference>
<dbReference type="GO" id="GO:0000976">
    <property type="term" value="F:transcription cis-regulatory region binding"/>
    <property type="evidence" value="ECO:0007669"/>
    <property type="project" value="TreeGrafter"/>
</dbReference>
<dbReference type="Gene3D" id="1.10.357.10">
    <property type="entry name" value="Tetracycline Repressor, domain 2"/>
    <property type="match status" value="1"/>
</dbReference>
<dbReference type="SUPFAM" id="SSF47413">
    <property type="entry name" value="lambda repressor-like DNA-binding domains"/>
    <property type="match status" value="1"/>
</dbReference>
<dbReference type="EMBL" id="BAFE01000002">
    <property type="protein sequence ID" value="GAB46976.1"/>
    <property type="molecule type" value="Genomic_DNA"/>
</dbReference>
<dbReference type="Proteomes" id="UP000004367">
    <property type="component" value="Unassembled WGS sequence"/>
</dbReference>
<protein>
    <submittedName>
        <fullName evidence="5">Putative TetR family transcriptional regulator</fullName>
    </submittedName>
</protein>
<reference evidence="5 6" key="1">
    <citation type="submission" date="2012-02" db="EMBL/GenBank/DDBJ databases">
        <title>Whole genome shotgun sequence of Mobilicoccus pelagius NBRC 104925.</title>
        <authorList>
            <person name="Yoshida Y."/>
            <person name="Hosoyama A."/>
            <person name="Tsuchikane K."/>
            <person name="Katsumata H."/>
            <person name="Yamazaki S."/>
            <person name="Fujita N."/>
        </authorList>
    </citation>
    <scope>NUCLEOTIDE SEQUENCE [LARGE SCALE GENOMIC DNA]</scope>
    <source>
        <strain evidence="5 6">NBRC 104925</strain>
    </source>
</reference>
<dbReference type="SUPFAM" id="SSF46689">
    <property type="entry name" value="Homeodomain-like"/>
    <property type="match status" value="1"/>
</dbReference>
<dbReference type="Gene3D" id="1.10.260.40">
    <property type="entry name" value="lambda repressor-like DNA-binding domains"/>
    <property type="match status" value="1"/>
</dbReference>
<evidence type="ECO:0000313" key="6">
    <source>
        <dbReference type="Proteomes" id="UP000004367"/>
    </source>
</evidence>
<dbReference type="SMART" id="SM00530">
    <property type="entry name" value="HTH_XRE"/>
    <property type="match status" value="1"/>
</dbReference>
<dbReference type="GO" id="GO:0003700">
    <property type="term" value="F:DNA-binding transcription factor activity"/>
    <property type="evidence" value="ECO:0007669"/>
    <property type="project" value="TreeGrafter"/>
</dbReference>
<dbReference type="CDD" id="cd00093">
    <property type="entry name" value="HTH_XRE"/>
    <property type="match status" value="1"/>
</dbReference>
<evidence type="ECO:0000259" key="3">
    <source>
        <dbReference type="PROSITE" id="PS50943"/>
    </source>
</evidence>
<dbReference type="Pfam" id="PF13560">
    <property type="entry name" value="HTH_31"/>
    <property type="match status" value="1"/>
</dbReference>
<evidence type="ECO:0000256" key="2">
    <source>
        <dbReference type="PROSITE-ProRule" id="PRU00335"/>
    </source>
</evidence>
<comment type="caution">
    <text evidence="5">The sequence shown here is derived from an EMBL/GenBank/DDBJ whole genome shotgun (WGS) entry which is preliminary data.</text>
</comment>
<evidence type="ECO:0000313" key="5">
    <source>
        <dbReference type="EMBL" id="GAB46976.1"/>
    </source>
</evidence>
<dbReference type="InterPro" id="IPR001647">
    <property type="entry name" value="HTH_TetR"/>
</dbReference>
<keyword evidence="1 2" id="KW-0238">DNA-binding</keyword>
<dbReference type="PROSITE" id="PS50977">
    <property type="entry name" value="HTH_TETR_2"/>
    <property type="match status" value="1"/>
</dbReference>
<accession>H5UML8</accession>
<keyword evidence="6" id="KW-1185">Reference proteome</keyword>
<gene>
    <name evidence="5" type="ORF">MOPEL_002_00090</name>
</gene>
<organism evidence="5 6">
    <name type="scientific">Mobilicoccus pelagius NBRC 104925</name>
    <dbReference type="NCBI Taxonomy" id="1089455"/>
    <lineage>
        <taxon>Bacteria</taxon>
        <taxon>Bacillati</taxon>
        <taxon>Actinomycetota</taxon>
        <taxon>Actinomycetes</taxon>
        <taxon>Micrococcales</taxon>
        <taxon>Dermatophilaceae</taxon>
        <taxon>Mobilicoccus</taxon>
    </lineage>
</organism>